<evidence type="ECO:0000313" key="2">
    <source>
        <dbReference type="EMBL" id="TCK86734.1"/>
    </source>
</evidence>
<accession>A0A4R1M7B3</accession>
<dbReference type="PANTHER" id="PTHR37305:SF2">
    <property type="entry name" value="BACITRACIN TRANSPORT PERMEASE PROTEIN BCRB"/>
    <property type="match status" value="1"/>
</dbReference>
<dbReference type="PANTHER" id="PTHR37305">
    <property type="entry name" value="INTEGRAL MEMBRANE PROTEIN-RELATED"/>
    <property type="match status" value="1"/>
</dbReference>
<sequence length="265" mass="29503">MSYTLFKVNIKNNRFIWLLMAIIYTFYYAVMLTMFDPESAEGLMAMMDALPKELVDGLGFNFGTTLLTFISGTLYSMLLYMFPMILTIVVNHRLIASQVDKGSMAYLISTSNSRKKIAITQALFSILSITALFVYITLVALFLTSTMFPGELEIGKFLMLNVYALLLYYAINSICFFASCLANESRFSLGLGAGIPIGFLVLQMLGDSGEKLSWIGNLSLYALFNPERLFAGDVFAYIGMILFAVIATVLYIGGILLFDKKDLPV</sequence>
<gene>
    <name evidence="2" type="ORF">EDC19_2788</name>
</gene>
<feature type="transmembrane region" description="Helical" evidence="1">
    <location>
        <begin position="117"/>
        <end position="142"/>
    </location>
</feature>
<proteinExistence type="predicted"/>
<dbReference type="EMBL" id="SMGQ01000019">
    <property type="protein sequence ID" value="TCK86734.1"/>
    <property type="molecule type" value="Genomic_DNA"/>
</dbReference>
<feature type="transmembrane region" description="Helical" evidence="1">
    <location>
        <begin position="189"/>
        <end position="206"/>
    </location>
</feature>
<dbReference type="Proteomes" id="UP000294545">
    <property type="component" value="Unassembled WGS sequence"/>
</dbReference>
<keyword evidence="1" id="KW-1133">Transmembrane helix</keyword>
<reference evidence="2 3" key="1">
    <citation type="submission" date="2019-03" db="EMBL/GenBank/DDBJ databases">
        <title>Genomic Encyclopedia of Type Strains, Phase IV (KMG-IV): sequencing the most valuable type-strain genomes for metagenomic binning, comparative biology and taxonomic classification.</title>
        <authorList>
            <person name="Goeker M."/>
        </authorList>
    </citation>
    <scope>NUCLEOTIDE SEQUENCE [LARGE SCALE GENOMIC DNA]</scope>
    <source>
        <strain evidence="2 3">DSM 24176</strain>
    </source>
</reference>
<keyword evidence="1" id="KW-0472">Membrane</keyword>
<feature type="transmembrane region" description="Helical" evidence="1">
    <location>
        <begin position="77"/>
        <end position="96"/>
    </location>
</feature>
<feature type="transmembrane region" description="Helical" evidence="1">
    <location>
        <begin position="15"/>
        <end position="34"/>
    </location>
</feature>
<comment type="caution">
    <text evidence="2">The sequence shown here is derived from an EMBL/GenBank/DDBJ whole genome shotgun (WGS) entry which is preliminary data.</text>
</comment>
<name>A0A4R1M7B3_9FIRM</name>
<evidence type="ECO:0000256" key="1">
    <source>
        <dbReference type="SAM" id="Phobius"/>
    </source>
</evidence>
<protein>
    <submittedName>
        <fullName evidence="2">ABC-2 type transport system permease protein</fullName>
    </submittedName>
</protein>
<dbReference type="OrthoDB" id="66636at2"/>
<keyword evidence="1" id="KW-0812">Transmembrane</keyword>
<dbReference type="RefSeq" id="WP_132283442.1">
    <property type="nucleotide sequence ID" value="NZ_SMGQ01000019.1"/>
</dbReference>
<dbReference type="AlphaFoldDB" id="A0A4R1M7B3"/>
<feature type="transmembrane region" description="Helical" evidence="1">
    <location>
        <begin position="162"/>
        <end position="182"/>
    </location>
</feature>
<evidence type="ECO:0000313" key="3">
    <source>
        <dbReference type="Proteomes" id="UP000294545"/>
    </source>
</evidence>
<organism evidence="2 3">
    <name type="scientific">Natranaerovirga hydrolytica</name>
    <dbReference type="NCBI Taxonomy" id="680378"/>
    <lineage>
        <taxon>Bacteria</taxon>
        <taxon>Bacillati</taxon>
        <taxon>Bacillota</taxon>
        <taxon>Clostridia</taxon>
        <taxon>Lachnospirales</taxon>
        <taxon>Natranaerovirgaceae</taxon>
        <taxon>Natranaerovirga</taxon>
    </lineage>
</organism>
<keyword evidence="3" id="KW-1185">Reference proteome</keyword>
<feature type="transmembrane region" description="Helical" evidence="1">
    <location>
        <begin position="234"/>
        <end position="258"/>
    </location>
</feature>